<name>A0A556N7Q1_9FLAO</name>
<organism evidence="1 2">
    <name type="scientific">Fluviicola chungangensis</name>
    <dbReference type="NCBI Taxonomy" id="2597671"/>
    <lineage>
        <taxon>Bacteria</taxon>
        <taxon>Pseudomonadati</taxon>
        <taxon>Bacteroidota</taxon>
        <taxon>Flavobacteriia</taxon>
        <taxon>Flavobacteriales</taxon>
        <taxon>Crocinitomicaceae</taxon>
        <taxon>Fluviicola</taxon>
    </lineage>
</organism>
<reference evidence="1 2" key="1">
    <citation type="submission" date="2019-07" db="EMBL/GenBank/DDBJ databases">
        <authorList>
            <person name="Huq M.A."/>
        </authorList>
    </citation>
    <scope>NUCLEOTIDE SEQUENCE [LARGE SCALE GENOMIC DNA]</scope>
    <source>
        <strain evidence="1 2">MAH-3</strain>
    </source>
</reference>
<dbReference type="EMBL" id="VLPL01000001">
    <property type="protein sequence ID" value="TSJ48049.1"/>
    <property type="molecule type" value="Genomic_DNA"/>
</dbReference>
<comment type="caution">
    <text evidence="1">The sequence shown here is derived from an EMBL/GenBank/DDBJ whole genome shotgun (WGS) entry which is preliminary data.</text>
</comment>
<dbReference type="AlphaFoldDB" id="A0A556N7Q1"/>
<keyword evidence="2" id="KW-1185">Reference proteome</keyword>
<proteinExistence type="predicted"/>
<dbReference type="Proteomes" id="UP000316008">
    <property type="component" value="Unassembled WGS sequence"/>
</dbReference>
<evidence type="ECO:0000313" key="2">
    <source>
        <dbReference type="Proteomes" id="UP000316008"/>
    </source>
</evidence>
<protein>
    <submittedName>
        <fullName evidence="1">Uncharacterized protein</fullName>
    </submittedName>
</protein>
<sequence>MSGIVFSQQGDSLNTKNPRFIVKMTHGMANSVVFDFTRSQWDKMTPGFEIPDSLTTGFNGVEIKDNIHTTSSNQYYLFSFSLINGAAKQPGRKFLATTTFHLGYGPELRAENRWYHEDREIIDTLTSSQNGQEYYVYGNRNQTIAKRYTSKSIVFGVGEHIATNPNRLFQFETGFDLLCMLSIVSEVRASYLDSYLLEGLPNEGQGYAYPQPLLNETKAQTFSNKLTSGVIMRVPLEMSFKLSRKSPVASRMRLGAELNPGLATVFTGGLITTNFNITGGMNFRFAF</sequence>
<dbReference type="OrthoDB" id="5647782at2"/>
<gene>
    <name evidence="1" type="ORF">FO442_02645</name>
</gene>
<accession>A0A556N7Q1</accession>
<evidence type="ECO:0000313" key="1">
    <source>
        <dbReference type="EMBL" id="TSJ48049.1"/>
    </source>
</evidence>